<evidence type="ECO:0000313" key="1">
    <source>
        <dbReference type="EMBL" id="NYH83788.1"/>
    </source>
</evidence>
<evidence type="ECO:0000313" key="4">
    <source>
        <dbReference type="Proteomes" id="UP000533017"/>
    </source>
</evidence>
<reference evidence="1 4" key="2">
    <citation type="submission" date="2020-07" db="EMBL/GenBank/DDBJ databases">
        <title>Sequencing the genomes of 1000 actinobacteria strains.</title>
        <authorList>
            <person name="Klenk H.-P."/>
        </authorList>
    </citation>
    <scope>NUCLEOTIDE SEQUENCE [LARGE SCALE GENOMIC DNA]</scope>
    <source>
        <strain evidence="1 4">DSM 45117</strain>
    </source>
</reference>
<dbReference type="STRING" id="504797.SAMN05421678_13212"/>
<evidence type="ECO:0000313" key="3">
    <source>
        <dbReference type="Proteomes" id="UP000199052"/>
    </source>
</evidence>
<dbReference type="RefSeq" id="WP_092890765.1">
    <property type="nucleotide sequence ID" value="NZ_FOOI01000032.1"/>
</dbReference>
<dbReference type="AlphaFoldDB" id="A0A1I3CDZ6"/>
<dbReference type="EMBL" id="JACBZA010000001">
    <property type="protein sequence ID" value="NYH83788.1"/>
    <property type="molecule type" value="Genomic_DNA"/>
</dbReference>
<dbReference type="Proteomes" id="UP000533017">
    <property type="component" value="Unassembled WGS sequence"/>
</dbReference>
<name>A0A1I3CDZ6_9ACTN</name>
<dbReference type="EMBL" id="FOOI01000032">
    <property type="protein sequence ID" value="SFH72623.1"/>
    <property type="molecule type" value="Genomic_DNA"/>
</dbReference>
<evidence type="ECO:0000313" key="2">
    <source>
        <dbReference type="EMBL" id="SFH72623.1"/>
    </source>
</evidence>
<accession>A0A1I3CDZ6</accession>
<dbReference type="Proteomes" id="UP000199052">
    <property type="component" value="Unassembled WGS sequence"/>
</dbReference>
<organism evidence="2 3">
    <name type="scientific">Actinopolymorpha cephalotaxi</name>
    <dbReference type="NCBI Taxonomy" id="504797"/>
    <lineage>
        <taxon>Bacteria</taxon>
        <taxon>Bacillati</taxon>
        <taxon>Actinomycetota</taxon>
        <taxon>Actinomycetes</taxon>
        <taxon>Propionibacteriales</taxon>
        <taxon>Actinopolymorphaceae</taxon>
        <taxon>Actinopolymorpha</taxon>
    </lineage>
</organism>
<dbReference type="OrthoDB" id="1488714at2"/>
<reference evidence="2 3" key="1">
    <citation type="submission" date="2016-10" db="EMBL/GenBank/DDBJ databases">
        <authorList>
            <person name="de Groot N.N."/>
        </authorList>
    </citation>
    <scope>NUCLEOTIDE SEQUENCE [LARGE SCALE GENOMIC DNA]</scope>
    <source>
        <strain evidence="2 3">CPCC 202808</strain>
    </source>
</reference>
<sequence length="754" mass="84951">MLLLDSRCAVLDGISVFPDHSDPLQWYYLPTQPHLTVVDGTPAFQLVGFRGSRDGGLLSFDCNIGLDQAAISALQQKIRSQFDLDGDPRVATVPLEDGTVHLVVMGADSSAAPPSPDDGQPAPEQPFVVKAVHNAKPSLYNENQASFSVQLDEQGYAMVRATLDAAILPVAVIYSLDYLALRPAYKVTLSIDWDRVQKHLDETFGTKVFIFSADISKAVDELDESKAIDLRADTFVAEDTEGVIDRRDAALAQVKAMITSAFFEPSLPPWTPEKPSDWERALKAIGEFATQQAAWAAGGPAGQNNEVSFSYKKTDYTRIDRKNLDVNFSERTTVRRSIYPQGHLTSLFAAIAASPELLGRLVREVQASDFFTRRRLQALYRPNLGAPLIDSIDVRAEYGGIVHNALLTPDTWSTNFEWLSDVRDGVMQQEVDISYDVRFKNADTTERPAELSSEHEKTSLPIVSLLPEADLFTIRSVSLLAERIPWTRFDSVEVYVRHRDEEHKVDERELFRLTEKSPSAVWPMFVVDREKTSYEVRTVMRAVDGNDVDSGWSISDEEQISVRNPFRARTFSVMANVSWTEIRDVFVDVRYEDKANDVLVEDTLHLSQGTATPTFVVDLRDPTQTAIEYTVTFSYVDGRVKQLPPSVTYEPRIIVDPKSHGHRVVQVMPPPDWKTRGVELISLELRFEDFLENLNYAAQLELDGPDARARFEFDYVDVSRNRYEWRSTVLFRNGLRHVTNWVASAEPVLVPRLP</sequence>
<proteinExistence type="predicted"/>
<gene>
    <name evidence="1" type="ORF">FHR37_002639</name>
    <name evidence="2" type="ORF">SAMN05421678_13212</name>
</gene>
<keyword evidence="4" id="KW-1185">Reference proteome</keyword>
<protein>
    <submittedName>
        <fullName evidence="2">Uncharacterized protein</fullName>
    </submittedName>
</protein>